<gene>
    <name evidence="2" type="ORF">HOLleu_27700</name>
</gene>
<keyword evidence="3" id="KW-1185">Reference proteome</keyword>
<accession>A0A9Q1BR11</accession>
<organism evidence="2 3">
    <name type="scientific">Holothuria leucospilota</name>
    <name type="common">Black long sea cucumber</name>
    <name type="synonym">Mertensiothuria leucospilota</name>
    <dbReference type="NCBI Taxonomy" id="206669"/>
    <lineage>
        <taxon>Eukaryota</taxon>
        <taxon>Metazoa</taxon>
        <taxon>Echinodermata</taxon>
        <taxon>Eleutherozoa</taxon>
        <taxon>Echinozoa</taxon>
        <taxon>Holothuroidea</taxon>
        <taxon>Aspidochirotacea</taxon>
        <taxon>Aspidochirotida</taxon>
        <taxon>Holothuriidae</taxon>
        <taxon>Holothuria</taxon>
    </lineage>
</organism>
<reference evidence="2" key="1">
    <citation type="submission" date="2021-10" db="EMBL/GenBank/DDBJ databases">
        <title>Tropical sea cucumber genome reveals ecological adaptation and Cuvierian tubules defense mechanism.</title>
        <authorList>
            <person name="Chen T."/>
        </authorList>
    </citation>
    <scope>NUCLEOTIDE SEQUENCE</scope>
    <source>
        <strain evidence="2">Nanhai2018</strain>
        <tissue evidence="2">Muscle</tissue>
    </source>
</reference>
<comment type="caution">
    <text evidence="2">The sequence shown here is derived from an EMBL/GenBank/DDBJ whole genome shotgun (WGS) entry which is preliminary data.</text>
</comment>
<keyword evidence="1" id="KW-0732">Signal</keyword>
<dbReference type="AlphaFoldDB" id="A0A9Q1BR11"/>
<evidence type="ECO:0000313" key="2">
    <source>
        <dbReference type="EMBL" id="KAJ8031089.1"/>
    </source>
</evidence>
<feature type="chain" id="PRO_5040282505" evidence="1">
    <location>
        <begin position="24"/>
        <end position="83"/>
    </location>
</feature>
<feature type="signal peptide" evidence="1">
    <location>
        <begin position="1"/>
        <end position="23"/>
    </location>
</feature>
<evidence type="ECO:0000256" key="1">
    <source>
        <dbReference type="SAM" id="SignalP"/>
    </source>
</evidence>
<name>A0A9Q1BR11_HOLLE</name>
<dbReference type="EMBL" id="JAIZAY010000013">
    <property type="protein sequence ID" value="KAJ8031089.1"/>
    <property type="molecule type" value="Genomic_DNA"/>
</dbReference>
<dbReference type="Proteomes" id="UP001152320">
    <property type="component" value="Chromosome 13"/>
</dbReference>
<protein>
    <submittedName>
        <fullName evidence="2">Uncharacterized protein</fullName>
    </submittedName>
</protein>
<evidence type="ECO:0000313" key="3">
    <source>
        <dbReference type="Proteomes" id="UP001152320"/>
    </source>
</evidence>
<proteinExistence type="predicted"/>
<sequence>MRFLTVVVLCCLLTTMAVCTVEARPHCEGRWPCPCLGSFPCTPFKRRWTPKSGFKRAVSIGTDTVYTGGIMSQSLNMHCDRKK</sequence>